<dbReference type="GO" id="GO:0006313">
    <property type="term" value="P:DNA transposition"/>
    <property type="evidence" value="ECO:0007669"/>
    <property type="project" value="InterPro"/>
</dbReference>
<keyword evidence="3" id="KW-1185">Reference proteome</keyword>
<dbReference type="InterPro" id="IPR036397">
    <property type="entry name" value="RNaseH_sf"/>
</dbReference>
<protein>
    <recommendedName>
        <fullName evidence="1">Transposase Tc1-like domain-containing protein</fullName>
    </recommendedName>
</protein>
<accession>A0A4Y2HWR6</accession>
<dbReference type="GO" id="GO:0003677">
    <property type="term" value="F:DNA binding"/>
    <property type="evidence" value="ECO:0007669"/>
    <property type="project" value="InterPro"/>
</dbReference>
<evidence type="ECO:0000313" key="3">
    <source>
        <dbReference type="Proteomes" id="UP000499080"/>
    </source>
</evidence>
<evidence type="ECO:0000313" key="2">
    <source>
        <dbReference type="EMBL" id="GBM69406.1"/>
    </source>
</evidence>
<reference evidence="2 3" key="1">
    <citation type="journal article" date="2019" name="Sci. Rep.">
        <title>Orb-weaving spider Araneus ventricosus genome elucidates the spidroin gene catalogue.</title>
        <authorList>
            <person name="Kono N."/>
            <person name="Nakamura H."/>
            <person name="Ohtoshi R."/>
            <person name="Moran D.A.P."/>
            <person name="Shinohara A."/>
            <person name="Yoshida Y."/>
            <person name="Fujiwara M."/>
            <person name="Mori M."/>
            <person name="Tomita M."/>
            <person name="Arakawa K."/>
        </authorList>
    </citation>
    <scope>NUCLEOTIDE SEQUENCE [LARGE SCALE GENOMIC DNA]</scope>
</reference>
<gene>
    <name evidence="2" type="ORF">AVEN_158714_1</name>
</gene>
<name>A0A4Y2HWR6_ARAVE</name>
<organism evidence="2 3">
    <name type="scientific">Araneus ventricosus</name>
    <name type="common">Orbweaver spider</name>
    <name type="synonym">Epeira ventricosa</name>
    <dbReference type="NCBI Taxonomy" id="182803"/>
    <lineage>
        <taxon>Eukaryota</taxon>
        <taxon>Metazoa</taxon>
        <taxon>Ecdysozoa</taxon>
        <taxon>Arthropoda</taxon>
        <taxon>Chelicerata</taxon>
        <taxon>Arachnida</taxon>
        <taxon>Araneae</taxon>
        <taxon>Araneomorphae</taxon>
        <taxon>Entelegynae</taxon>
        <taxon>Araneoidea</taxon>
        <taxon>Araneidae</taxon>
        <taxon>Araneus</taxon>
    </lineage>
</organism>
<proteinExistence type="predicted"/>
<dbReference type="InterPro" id="IPR002492">
    <property type="entry name" value="Transposase_Tc1-like"/>
</dbReference>
<feature type="domain" description="Transposase Tc1-like" evidence="1">
    <location>
        <begin position="49"/>
        <end position="106"/>
    </location>
</feature>
<dbReference type="Gene3D" id="3.30.420.10">
    <property type="entry name" value="Ribonuclease H-like superfamily/Ribonuclease H"/>
    <property type="match status" value="1"/>
</dbReference>
<comment type="caution">
    <text evidence="2">The sequence shown here is derived from an EMBL/GenBank/DDBJ whole genome shotgun (WGS) entry which is preliminary data.</text>
</comment>
<dbReference type="Pfam" id="PF01498">
    <property type="entry name" value="HTH_Tnp_Tc3_2"/>
    <property type="match status" value="1"/>
</dbReference>
<dbReference type="GO" id="GO:0015074">
    <property type="term" value="P:DNA integration"/>
    <property type="evidence" value="ECO:0007669"/>
    <property type="project" value="InterPro"/>
</dbReference>
<dbReference type="OrthoDB" id="6432054at2759"/>
<sequence>MKTAGWSIVRSVHSEHVGSSGHEMVPTCGVPCLERPGRRRGDRIDKQALVDTTVTRSTIQSDVEVPVVPQTISRRLAEANLQPKRPVRILPLTPKHRRLRLQWCHARARWNATDWQNVVFNDEYRFVFSDR</sequence>
<evidence type="ECO:0000259" key="1">
    <source>
        <dbReference type="Pfam" id="PF01498"/>
    </source>
</evidence>
<dbReference type="Proteomes" id="UP000499080">
    <property type="component" value="Unassembled WGS sequence"/>
</dbReference>
<dbReference type="AlphaFoldDB" id="A0A4Y2HWR6"/>
<dbReference type="EMBL" id="BGPR01002193">
    <property type="protein sequence ID" value="GBM69406.1"/>
    <property type="molecule type" value="Genomic_DNA"/>
</dbReference>